<feature type="transmembrane region" description="Helical" evidence="1">
    <location>
        <begin position="111"/>
        <end position="132"/>
    </location>
</feature>
<feature type="transmembrane region" description="Helical" evidence="1">
    <location>
        <begin position="7"/>
        <end position="23"/>
    </location>
</feature>
<proteinExistence type="predicted"/>
<gene>
    <name evidence="2" type="ORF">BZG01_09115</name>
</gene>
<dbReference type="AlphaFoldDB" id="A0A2N3I9E9"/>
<reference evidence="2 3" key="1">
    <citation type="journal article" date="2017" name="Front. Microbiol.">
        <title>Labilibaculum manganireducens gen. nov., sp. nov. and Labilibaculum filiforme sp. nov., Novel Bacteroidetes Isolated from Subsurface Sediments of the Baltic Sea.</title>
        <authorList>
            <person name="Vandieken V."/>
            <person name="Marshall I.P."/>
            <person name="Niemann H."/>
            <person name="Engelen B."/>
            <person name="Cypionka H."/>
        </authorList>
    </citation>
    <scope>NUCLEOTIDE SEQUENCE [LARGE SCALE GENOMIC DNA]</scope>
    <source>
        <strain evidence="2 3">59.10-2M</strain>
    </source>
</reference>
<dbReference type="Proteomes" id="UP000233618">
    <property type="component" value="Unassembled WGS sequence"/>
</dbReference>
<feature type="transmembrane region" description="Helical" evidence="1">
    <location>
        <begin position="176"/>
        <end position="209"/>
    </location>
</feature>
<name>A0A2N3I9E9_9BACT</name>
<keyword evidence="1" id="KW-0472">Membrane</keyword>
<evidence type="ECO:0000313" key="2">
    <source>
        <dbReference type="EMBL" id="PKQ66951.1"/>
    </source>
</evidence>
<feature type="transmembrane region" description="Helical" evidence="1">
    <location>
        <begin position="374"/>
        <end position="393"/>
    </location>
</feature>
<feature type="transmembrane region" description="Helical" evidence="1">
    <location>
        <begin position="400"/>
        <end position="420"/>
    </location>
</feature>
<dbReference type="EMBL" id="MVDE01000011">
    <property type="protein sequence ID" value="PKQ66951.1"/>
    <property type="molecule type" value="Genomic_DNA"/>
</dbReference>
<keyword evidence="1" id="KW-1133">Transmembrane helix</keyword>
<organism evidence="2 3">
    <name type="scientific">Labilibaculum manganireducens</name>
    <dbReference type="NCBI Taxonomy" id="1940525"/>
    <lineage>
        <taxon>Bacteria</taxon>
        <taxon>Pseudomonadati</taxon>
        <taxon>Bacteroidota</taxon>
        <taxon>Bacteroidia</taxon>
        <taxon>Marinilabiliales</taxon>
        <taxon>Marinifilaceae</taxon>
        <taxon>Labilibaculum</taxon>
    </lineage>
</organism>
<sequence length="426" mass="48659">MLKLAFHNLYWTLIFMTGIFQLLGINSGIYKIGIPFVSGVLFIYTFVSKGNQIKYPFVWWFVGFTGLAVISSFVNKIDTFSLLYFLVYTSLSYLYFIVLINENSILVISKVISFIKLLIAIQIPAVIIKFFLIGQSEHGGIGTLSINAGSVSAIFPLFVITILFSLYLFENKRKYLIYIICFSILGVIGSKRAILIFIPLVLIICGFLFVKLERRVYSGKFLSKVLVACLMGAGIFYFTAKTNKTLNPEQSNWGSFDLNYIANYVNNYTSSGGRDKSEMRRKDGLIHFINYTLEADSHKMLFGDGAGKLIESKYNPREGSMENEYGVRYGGRMALIWLLLQVGILGTIVFLLFYLRLFSLILRKYRSNPVDLSFLVLTIVFFIDTVSYSNVFLRYEYLKGLYFVLLALILLDHKYTTTYFTDMVSL</sequence>
<feature type="transmembrane region" description="Helical" evidence="1">
    <location>
        <begin position="29"/>
        <end position="47"/>
    </location>
</feature>
<keyword evidence="1" id="KW-0812">Transmembrane</keyword>
<evidence type="ECO:0000313" key="3">
    <source>
        <dbReference type="Proteomes" id="UP000233618"/>
    </source>
</evidence>
<evidence type="ECO:0000256" key="1">
    <source>
        <dbReference type="SAM" id="Phobius"/>
    </source>
</evidence>
<accession>A0A2N3I9E9</accession>
<keyword evidence="3" id="KW-1185">Reference proteome</keyword>
<dbReference type="RefSeq" id="WP_101309525.1">
    <property type="nucleotide sequence ID" value="NZ_MVDE01000011.1"/>
</dbReference>
<feature type="transmembrane region" description="Helical" evidence="1">
    <location>
        <begin position="144"/>
        <end position="169"/>
    </location>
</feature>
<feature type="transmembrane region" description="Helical" evidence="1">
    <location>
        <begin position="80"/>
        <end position="99"/>
    </location>
</feature>
<protein>
    <submittedName>
        <fullName evidence="2">Uncharacterized protein</fullName>
    </submittedName>
</protein>
<comment type="caution">
    <text evidence="2">The sequence shown here is derived from an EMBL/GenBank/DDBJ whole genome shotgun (WGS) entry which is preliminary data.</text>
</comment>
<feature type="transmembrane region" description="Helical" evidence="1">
    <location>
        <begin position="334"/>
        <end position="354"/>
    </location>
</feature>
<feature type="transmembrane region" description="Helical" evidence="1">
    <location>
        <begin position="57"/>
        <end position="74"/>
    </location>
</feature>